<dbReference type="Pfam" id="PF13643">
    <property type="entry name" value="DUF4145"/>
    <property type="match status" value="1"/>
</dbReference>
<gene>
    <name evidence="2" type="ORF">LCGC14_2646170</name>
</gene>
<evidence type="ECO:0000259" key="1">
    <source>
        <dbReference type="Pfam" id="PF13643"/>
    </source>
</evidence>
<dbReference type="EMBL" id="LAZR01045765">
    <property type="protein sequence ID" value="KKK98097.1"/>
    <property type="molecule type" value="Genomic_DNA"/>
</dbReference>
<organism evidence="2">
    <name type="scientific">marine sediment metagenome</name>
    <dbReference type="NCBI Taxonomy" id="412755"/>
    <lineage>
        <taxon>unclassified sequences</taxon>
        <taxon>metagenomes</taxon>
        <taxon>ecological metagenomes</taxon>
    </lineage>
</organism>
<dbReference type="AlphaFoldDB" id="A0A0F8ZW80"/>
<feature type="domain" description="DUF4145" evidence="1">
    <location>
        <begin position="79"/>
        <end position="164"/>
    </location>
</feature>
<reference evidence="2" key="1">
    <citation type="journal article" date="2015" name="Nature">
        <title>Complex archaea that bridge the gap between prokaryotes and eukaryotes.</title>
        <authorList>
            <person name="Spang A."/>
            <person name="Saw J.H."/>
            <person name="Jorgensen S.L."/>
            <person name="Zaremba-Niedzwiedzka K."/>
            <person name="Martijn J."/>
            <person name="Lind A.E."/>
            <person name="van Eijk R."/>
            <person name="Schleper C."/>
            <person name="Guy L."/>
            <person name="Ettema T.J."/>
        </authorList>
    </citation>
    <scope>NUCLEOTIDE SEQUENCE</scope>
</reference>
<proteinExistence type="predicted"/>
<dbReference type="InterPro" id="IPR025285">
    <property type="entry name" value="DUF4145"/>
</dbReference>
<protein>
    <recommendedName>
        <fullName evidence="1">DUF4145 domain-containing protein</fullName>
    </recommendedName>
</protein>
<evidence type="ECO:0000313" key="2">
    <source>
        <dbReference type="EMBL" id="KKK98097.1"/>
    </source>
</evidence>
<sequence length="203" mass="22439">RWTNIYDDSMFGETEYEIIQCVGCDSVRFRTLSWDTESVDPYTGKAVATDRVYPEPAPAGRQPMDTHELPERVARIYVEATKAFNAGAMILSGGGLRAIVEAICKAQAVPGANLAAKIDALAQQGLLAPPQAELLHEERYIGNEALHEVEPPRTQDLADGFLIIDHLLATIYILPKKAKRLKAARKMRKAAKKKAKKAPKKTR</sequence>
<accession>A0A0F8ZW80</accession>
<comment type="caution">
    <text evidence="2">The sequence shown here is derived from an EMBL/GenBank/DDBJ whole genome shotgun (WGS) entry which is preliminary data.</text>
</comment>
<feature type="non-terminal residue" evidence="2">
    <location>
        <position position="1"/>
    </location>
</feature>
<name>A0A0F8ZW80_9ZZZZ</name>